<dbReference type="Gene3D" id="3.40.50.1820">
    <property type="entry name" value="alpha/beta hydrolase"/>
    <property type="match status" value="1"/>
</dbReference>
<evidence type="ECO:0000313" key="5">
    <source>
        <dbReference type="Proteomes" id="UP000541352"/>
    </source>
</evidence>
<proteinExistence type="predicted"/>
<dbReference type="InterPro" id="IPR036514">
    <property type="entry name" value="SGNH_hydro_sf"/>
</dbReference>
<dbReference type="EMBL" id="JACIBY010000007">
    <property type="protein sequence ID" value="MBB3839658.1"/>
    <property type="molecule type" value="Genomic_DNA"/>
</dbReference>
<dbReference type="SUPFAM" id="SSF52266">
    <property type="entry name" value="SGNH hydrolase"/>
    <property type="match status" value="1"/>
</dbReference>
<gene>
    <name evidence="4" type="ORF">FHS57_003667</name>
</gene>
<evidence type="ECO:0000256" key="1">
    <source>
        <dbReference type="SAM" id="SignalP"/>
    </source>
</evidence>
<dbReference type="InterPro" id="IPR049492">
    <property type="entry name" value="BD-FAE-like_dom"/>
</dbReference>
<dbReference type="Pfam" id="PF20434">
    <property type="entry name" value="BD-FAE"/>
    <property type="match status" value="1"/>
</dbReference>
<dbReference type="AlphaFoldDB" id="A0A7W5ZLP4"/>
<protein>
    <submittedName>
        <fullName evidence="4">Lysophospholipase L1-like esterase/acetyl esterase/lipase</fullName>
    </submittedName>
</protein>
<dbReference type="InterPro" id="IPR013830">
    <property type="entry name" value="SGNH_hydro"/>
</dbReference>
<keyword evidence="1" id="KW-0732">Signal</keyword>
<evidence type="ECO:0000259" key="2">
    <source>
        <dbReference type="Pfam" id="PF13472"/>
    </source>
</evidence>
<evidence type="ECO:0000259" key="3">
    <source>
        <dbReference type="Pfam" id="PF20434"/>
    </source>
</evidence>
<feature type="signal peptide" evidence="1">
    <location>
        <begin position="1"/>
        <end position="21"/>
    </location>
</feature>
<comment type="caution">
    <text evidence="4">The sequence shown here is derived from an EMBL/GenBank/DDBJ whole genome shotgun (WGS) entry which is preliminary data.</text>
</comment>
<evidence type="ECO:0000313" key="4">
    <source>
        <dbReference type="EMBL" id="MBB3839658.1"/>
    </source>
</evidence>
<feature type="domain" description="SGNH hydrolase-type esterase" evidence="2">
    <location>
        <begin position="342"/>
        <end position="506"/>
    </location>
</feature>
<feature type="domain" description="BD-FAE-like" evidence="3">
    <location>
        <begin position="149"/>
        <end position="194"/>
    </location>
</feature>
<dbReference type="GO" id="GO:0004622">
    <property type="term" value="F:phosphatidylcholine lysophospholipase activity"/>
    <property type="evidence" value="ECO:0007669"/>
    <property type="project" value="TreeGrafter"/>
</dbReference>
<feature type="chain" id="PRO_5031346113" evidence="1">
    <location>
        <begin position="22"/>
        <end position="520"/>
    </location>
</feature>
<dbReference type="CDD" id="cd04501">
    <property type="entry name" value="SGNH_hydrolase_like_4"/>
    <property type="match status" value="1"/>
</dbReference>
<sequence length="520" mass="57170">MKKAFLIVAALLLGASLESQAQQVIPLYEGKAPGSENWTWTEKEYANNGSKNRVIYNVVQPTLTVYLPKPEVATGTAVIVAPGGAFHILSIDNEGIDVAKWLNSKGIAAFVLKYRLVRILTDNPVAELMPKMQDFKKLDEINAPVVEMAVADGKKAIEYVRSHAKELDILPNQIGIMGFSAGGALTLGVGLSYTAANRPDFIAPIYPKTDIFGPLKVPADAPPAWICAASDDQLGFAPHATALYDAWIGAKKIAELHMYQKGGHGFGMNKQKIPTDTWYERFGEWMKLQGLLKKLRPSALELNYSEEQIANFERNDWANFSRYSEANKKLPAPKEGENRVVFLGNSITQGWVSKQPDFFAKGNYIGRGISGQTSPQALLRFRPDVVDLKPKVVVINIGINDIAENTGPYNPDFTLGNIASMVEIAKANGIKVVLASVHPAFEFPWRKDISDVPNKIIRFNERLKQYAQSQGVVYLDYHSAMKDSRNGMAPDIAEDGVHPTLKGYQIMAPLAEAAIAKALK</sequence>
<dbReference type="InterPro" id="IPR029058">
    <property type="entry name" value="AB_hydrolase_fold"/>
</dbReference>
<name>A0A7W5ZLP4_9BACT</name>
<dbReference type="RefSeq" id="WP_183976119.1">
    <property type="nucleotide sequence ID" value="NZ_JACIBY010000007.1"/>
</dbReference>
<keyword evidence="5" id="KW-1185">Reference proteome</keyword>
<dbReference type="PANTHER" id="PTHR30383:SF5">
    <property type="entry name" value="SGNH HYDROLASE-TYPE ESTERASE DOMAIN-CONTAINING PROTEIN"/>
    <property type="match status" value="1"/>
</dbReference>
<dbReference type="Pfam" id="PF13472">
    <property type="entry name" value="Lipase_GDSL_2"/>
    <property type="match status" value="1"/>
</dbReference>
<accession>A0A7W5ZLP4</accession>
<dbReference type="Gene3D" id="3.40.50.1110">
    <property type="entry name" value="SGNH hydrolase"/>
    <property type="match status" value="1"/>
</dbReference>
<reference evidence="4 5" key="1">
    <citation type="submission" date="2020-08" db="EMBL/GenBank/DDBJ databases">
        <title>Genomic Encyclopedia of Type Strains, Phase IV (KMG-IV): sequencing the most valuable type-strain genomes for metagenomic binning, comparative biology and taxonomic classification.</title>
        <authorList>
            <person name="Goeker M."/>
        </authorList>
    </citation>
    <scope>NUCLEOTIDE SEQUENCE [LARGE SCALE GENOMIC DNA]</scope>
    <source>
        <strain evidence="4 5">DSM 17976</strain>
    </source>
</reference>
<dbReference type="SUPFAM" id="SSF53474">
    <property type="entry name" value="alpha/beta-Hydrolases"/>
    <property type="match status" value="1"/>
</dbReference>
<dbReference type="Proteomes" id="UP000541352">
    <property type="component" value="Unassembled WGS sequence"/>
</dbReference>
<organism evidence="4 5">
    <name type="scientific">Runella defluvii</name>
    <dbReference type="NCBI Taxonomy" id="370973"/>
    <lineage>
        <taxon>Bacteria</taxon>
        <taxon>Pseudomonadati</taxon>
        <taxon>Bacteroidota</taxon>
        <taxon>Cytophagia</taxon>
        <taxon>Cytophagales</taxon>
        <taxon>Spirosomataceae</taxon>
        <taxon>Runella</taxon>
    </lineage>
</organism>
<dbReference type="PANTHER" id="PTHR30383">
    <property type="entry name" value="THIOESTERASE 1/PROTEASE 1/LYSOPHOSPHOLIPASE L1"/>
    <property type="match status" value="1"/>
</dbReference>
<dbReference type="InterPro" id="IPR051532">
    <property type="entry name" value="Ester_Hydrolysis_Enzymes"/>
</dbReference>